<evidence type="ECO:0000256" key="7">
    <source>
        <dbReference type="ARBA" id="ARBA00023239"/>
    </source>
</evidence>
<evidence type="ECO:0000256" key="6">
    <source>
        <dbReference type="ARBA" id="ARBA00023102"/>
    </source>
</evidence>
<evidence type="ECO:0000313" key="11">
    <source>
        <dbReference type="EMBL" id="SVC40367.1"/>
    </source>
</evidence>
<dbReference type="PANTHER" id="PTHR42701:SF2">
    <property type="entry name" value="IMIDAZOLE GLYCEROL PHOSPHATE SYNTHASE SUBUNIT HISH 1"/>
    <property type="match status" value="1"/>
</dbReference>
<sequence length="212" mass="22737">MPLIAVVDLGTGNLHSVAKALEHVAPAHRIEVSSDPGVIGQAGHVVLPGQGAVGTWLNALLQGGLKDAILVALDSCPVLGICLGLQALYDRSEEDGGKEGLCVLAGKVRRFPNAGPFDSQIKVPHMGWNNVRQVASHPLWQGIEQDSRFYFVHSYYAESASVAEVFGTTDYGVQFTSAAGRENVFAVQFHPEKSHNQGLALLRNFVHWDGST</sequence>
<dbReference type="EMBL" id="UINC01089345">
    <property type="protein sequence ID" value="SVC40367.1"/>
    <property type="molecule type" value="Genomic_DNA"/>
</dbReference>
<name>A0A382LYD4_9ZZZZ</name>
<dbReference type="CDD" id="cd01748">
    <property type="entry name" value="GATase1_IGP_Synthase"/>
    <property type="match status" value="1"/>
</dbReference>
<keyword evidence="2" id="KW-0963">Cytoplasm</keyword>
<keyword evidence="6" id="KW-0368">Histidine biosynthesis</keyword>
<organism evidence="11">
    <name type="scientific">marine metagenome</name>
    <dbReference type="NCBI Taxonomy" id="408172"/>
    <lineage>
        <taxon>unclassified sequences</taxon>
        <taxon>metagenomes</taxon>
        <taxon>ecological metagenomes</taxon>
    </lineage>
</organism>
<dbReference type="GO" id="GO:0000107">
    <property type="term" value="F:imidazoleglycerol-phosphate synthase activity"/>
    <property type="evidence" value="ECO:0007669"/>
    <property type="project" value="TreeGrafter"/>
</dbReference>
<dbReference type="InterPro" id="IPR017926">
    <property type="entry name" value="GATASE"/>
</dbReference>
<comment type="catalytic activity">
    <reaction evidence="8">
        <text>5-[(5-phospho-1-deoxy-D-ribulos-1-ylimino)methylamino]-1-(5-phospho-beta-D-ribosyl)imidazole-4-carboxamide + L-glutamine = D-erythro-1-(imidazol-4-yl)glycerol 3-phosphate + 5-amino-1-(5-phospho-beta-D-ribosyl)imidazole-4-carboxamide + L-glutamate + H(+)</text>
        <dbReference type="Rhea" id="RHEA:24793"/>
        <dbReference type="ChEBI" id="CHEBI:15378"/>
        <dbReference type="ChEBI" id="CHEBI:29985"/>
        <dbReference type="ChEBI" id="CHEBI:58278"/>
        <dbReference type="ChEBI" id="CHEBI:58359"/>
        <dbReference type="ChEBI" id="CHEBI:58475"/>
        <dbReference type="ChEBI" id="CHEBI:58525"/>
        <dbReference type="EC" id="4.3.2.10"/>
    </reaction>
</comment>
<dbReference type="SUPFAM" id="SSF52317">
    <property type="entry name" value="Class I glutamine amidotransferase-like"/>
    <property type="match status" value="1"/>
</dbReference>
<dbReference type="PIRSF" id="PIRSF000495">
    <property type="entry name" value="Amidotransf_hisH"/>
    <property type="match status" value="1"/>
</dbReference>
<evidence type="ECO:0000259" key="10">
    <source>
        <dbReference type="Pfam" id="PF00117"/>
    </source>
</evidence>
<accession>A0A382LYD4</accession>
<dbReference type="NCBIfam" id="TIGR01855">
    <property type="entry name" value="IMP_synth_hisH"/>
    <property type="match status" value="1"/>
</dbReference>
<keyword evidence="4" id="KW-0378">Hydrolase</keyword>
<dbReference type="UniPathway" id="UPA00031">
    <property type="reaction ID" value="UER00010"/>
</dbReference>
<evidence type="ECO:0000256" key="4">
    <source>
        <dbReference type="ARBA" id="ARBA00022801"/>
    </source>
</evidence>
<evidence type="ECO:0000256" key="2">
    <source>
        <dbReference type="ARBA" id="ARBA00022490"/>
    </source>
</evidence>
<comment type="catalytic activity">
    <reaction evidence="9">
        <text>L-glutamine + H2O = L-glutamate + NH4(+)</text>
        <dbReference type="Rhea" id="RHEA:15889"/>
        <dbReference type="ChEBI" id="CHEBI:15377"/>
        <dbReference type="ChEBI" id="CHEBI:28938"/>
        <dbReference type="ChEBI" id="CHEBI:29985"/>
        <dbReference type="ChEBI" id="CHEBI:58359"/>
        <dbReference type="EC" id="3.5.1.2"/>
    </reaction>
</comment>
<dbReference type="InterPro" id="IPR010139">
    <property type="entry name" value="Imidazole-glycPsynth_HisH"/>
</dbReference>
<evidence type="ECO:0000256" key="1">
    <source>
        <dbReference type="ARBA" id="ARBA00005091"/>
    </source>
</evidence>
<proteinExistence type="inferred from homology"/>
<dbReference type="GO" id="GO:0000105">
    <property type="term" value="P:L-histidine biosynthetic process"/>
    <property type="evidence" value="ECO:0007669"/>
    <property type="project" value="UniProtKB-UniPathway"/>
</dbReference>
<gene>
    <name evidence="11" type="ORF">METZ01_LOCUS293221</name>
</gene>
<dbReference type="GO" id="GO:0016829">
    <property type="term" value="F:lyase activity"/>
    <property type="evidence" value="ECO:0007669"/>
    <property type="project" value="UniProtKB-KW"/>
</dbReference>
<dbReference type="PANTHER" id="PTHR42701">
    <property type="entry name" value="IMIDAZOLE GLYCEROL PHOSPHATE SYNTHASE SUBUNIT HISH"/>
    <property type="match status" value="1"/>
</dbReference>
<keyword evidence="3" id="KW-0028">Amino-acid biosynthesis</keyword>
<evidence type="ECO:0000256" key="8">
    <source>
        <dbReference type="ARBA" id="ARBA00047838"/>
    </source>
</evidence>
<comment type="pathway">
    <text evidence="1">Amino-acid biosynthesis; L-histidine biosynthesis; L-histidine from 5-phospho-alpha-D-ribose 1-diphosphate: step 5/9.</text>
</comment>
<evidence type="ECO:0000256" key="9">
    <source>
        <dbReference type="ARBA" id="ARBA00049534"/>
    </source>
</evidence>
<dbReference type="AlphaFoldDB" id="A0A382LYD4"/>
<keyword evidence="7" id="KW-0456">Lyase</keyword>
<feature type="domain" description="Glutamine amidotransferase" evidence="10">
    <location>
        <begin position="6"/>
        <end position="206"/>
    </location>
</feature>
<dbReference type="PROSITE" id="PS51273">
    <property type="entry name" value="GATASE_TYPE_1"/>
    <property type="match status" value="1"/>
</dbReference>
<dbReference type="InterPro" id="IPR029062">
    <property type="entry name" value="Class_I_gatase-like"/>
</dbReference>
<evidence type="ECO:0000256" key="3">
    <source>
        <dbReference type="ARBA" id="ARBA00022605"/>
    </source>
</evidence>
<dbReference type="HAMAP" id="MF_00278">
    <property type="entry name" value="HisH"/>
    <property type="match status" value="1"/>
</dbReference>
<dbReference type="GO" id="GO:0004359">
    <property type="term" value="F:glutaminase activity"/>
    <property type="evidence" value="ECO:0007669"/>
    <property type="project" value="UniProtKB-EC"/>
</dbReference>
<reference evidence="11" key="1">
    <citation type="submission" date="2018-05" db="EMBL/GenBank/DDBJ databases">
        <authorList>
            <person name="Lanie J.A."/>
            <person name="Ng W.-L."/>
            <person name="Kazmierczak K.M."/>
            <person name="Andrzejewski T.M."/>
            <person name="Davidsen T.M."/>
            <person name="Wayne K.J."/>
            <person name="Tettelin H."/>
            <person name="Glass J.I."/>
            <person name="Rusch D."/>
            <person name="Podicherti R."/>
            <person name="Tsui H.-C.T."/>
            <person name="Winkler M.E."/>
        </authorList>
    </citation>
    <scope>NUCLEOTIDE SEQUENCE</scope>
</reference>
<evidence type="ECO:0000256" key="5">
    <source>
        <dbReference type="ARBA" id="ARBA00022962"/>
    </source>
</evidence>
<protein>
    <recommendedName>
        <fullName evidence="10">Glutamine amidotransferase domain-containing protein</fullName>
    </recommendedName>
</protein>
<dbReference type="Pfam" id="PF00117">
    <property type="entry name" value="GATase"/>
    <property type="match status" value="1"/>
</dbReference>
<keyword evidence="5" id="KW-0315">Glutamine amidotransferase</keyword>
<dbReference type="Gene3D" id="3.40.50.880">
    <property type="match status" value="1"/>
</dbReference>